<keyword evidence="10" id="KW-1185">Reference proteome</keyword>
<dbReference type="EMBL" id="MU826368">
    <property type="protein sequence ID" value="KAJ7378276.1"/>
    <property type="molecule type" value="Genomic_DNA"/>
</dbReference>
<evidence type="ECO:0000256" key="3">
    <source>
        <dbReference type="ARBA" id="ARBA00022989"/>
    </source>
</evidence>
<evidence type="ECO:0000313" key="10">
    <source>
        <dbReference type="Proteomes" id="UP001163046"/>
    </source>
</evidence>
<evidence type="ECO:0000256" key="7">
    <source>
        <dbReference type="SAM" id="Phobius"/>
    </source>
</evidence>
<comment type="subcellular location">
    <subcellularLocation>
        <location evidence="1">Membrane</location>
        <topology evidence="1">Multi-pass membrane protein</topology>
    </subcellularLocation>
</comment>
<evidence type="ECO:0000256" key="5">
    <source>
        <dbReference type="ARBA" id="ARBA00023170"/>
    </source>
</evidence>
<comment type="caution">
    <text evidence="9">The sequence shown here is derived from an EMBL/GenBank/DDBJ whole genome shotgun (WGS) entry which is preliminary data.</text>
</comment>
<dbReference type="Pfam" id="PF01094">
    <property type="entry name" value="ANF_receptor"/>
    <property type="match status" value="1"/>
</dbReference>
<keyword evidence="2 7" id="KW-0812">Transmembrane</keyword>
<evidence type="ECO:0000259" key="8">
    <source>
        <dbReference type="Pfam" id="PF01094"/>
    </source>
</evidence>
<keyword evidence="3 7" id="KW-1133">Transmembrane helix</keyword>
<gene>
    <name evidence="9" type="primary">Grm8</name>
    <name evidence="9" type="ORF">OS493_024227</name>
</gene>
<keyword evidence="4 7" id="KW-0472">Membrane</keyword>
<dbReference type="InterPro" id="IPR001828">
    <property type="entry name" value="ANF_lig-bd_rcpt"/>
</dbReference>
<evidence type="ECO:0000256" key="6">
    <source>
        <dbReference type="ARBA" id="ARBA00023180"/>
    </source>
</evidence>
<evidence type="ECO:0000256" key="2">
    <source>
        <dbReference type="ARBA" id="ARBA00022692"/>
    </source>
</evidence>
<evidence type="ECO:0000256" key="4">
    <source>
        <dbReference type="ARBA" id="ARBA00023136"/>
    </source>
</evidence>
<feature type="domain" description="Receptor ligand binding region" evidence="8">
    <location>
        <begin position="105"/>
        <end position="152"/>
    </location>
</feature>
<sequence length="217" mass="24429">MLLNFKGFTSHQCQSNIFRVFVNFALFLSSLSSLCFGQIVATSARSYHHTIDGNESESERVSANFPPNIKPEIVLGGLFPVHSKNGSARGPLTCGSLNAERGIHRLEAMIFAVDQINRDPNLLSNITLGMLAYDTCGWYTRALEESLEFVRESITKTADPTSCDPVQRPRRLRPCQRKTEYWPELSAPRQVPSPFKSRIFYDCSVCRKSVTRPPRPT</sequence>
<keyword evidence="5 9" id="KW-0675">Receptor</keyword>
<dbReference type="InterPro" id="IPR028082">
    <property type="entry name" value="Peripla_BP_I"/>
</dbReference>
<dbReference type="Gene3D" id="3.40.50.2300">
    <property type="match status" value="1"/>
</dbReference>
<dbReference type="AlphaFoldDB" id="A0A9W9ZB76"/>
<dbReference type="SUPFAM" id="SSF53822">
    <property type="entry name" value="Periplasmic binding protein-like I"/>
    <property type="match status" value="1"/>
</dbReference>
<feature type="transmembrane region" description="Helical" evidence="7">
    <location>
        <begin position="20"/>
        <end position="41"/>
    </location>
</feature>
<reference evidence="9" key="1">
    <citation type="submission" date="2023-01" db="EMBL/GenBank/DDBJ databases">
        <title>Genome assembly of the deep-sea coral Lophelia pertusa.</title>
        <authorList>
            <person name="Herrera S."/>
            <person name="Cordes E."/>
        </authorList>
    </citation>
    <scope>NUCLEOTIDE SEQUENCE</scope>
    <source>
        <strain evidence="9">USNM1676648</strain>
        <tissue evidence="9">Polyp</tissue>
    </source>
</reference>
<dbReference type="InterPro" id="IPR000337">
    <property type="entry name" value="GPCR_3"/>
</dbReference>
<dbReference type="Proteomes" id="UP001163046">
    <property type="component" value="Unassembled WGS sequence"/>
</dbReference>
<proteinExistence type="predicted"/>
<dbReference type="PRINTS" id="PR00248">
    <property type="entry name" value="GPCRMGR"/>
</dbReference>
<dbReference type="InterPro" id="IPR050726">
    <property type="entry name" value="mGluR"/>
</dbReference>
<protein>
    <submittedName>
        <fullName evidence="9">Receptor ligand binding region</fullName>
    </submittedName>
</protein>
<keyword evidence="6" id="KW-0325">Glycoprotein</keyword>
<evidence type="ECO:0000256" key="1">
    <source>
        <dbReference type="ARBA" id="ARBA00004141"/>
    </source>
</evidence>
<dbReference type="OrthoDB" id="425344at2759"/>
<name>A0A9W9ZB76_9CNID</name>
<accession>A0A9W9ZB76</accession>
<organism evidence="9 10">
    <name type="scientific">Desmophyllum pertusum</name>
    <dbReference type="NCBI Taxonomy" id="174260"/>
    <lineage>
        <taxon>Eukaryota</taxon>
        <taxon>Metazoa</taxon>
        <taxon>Cnidaria</taxon>
        <taxon>Anthozoa</taxon>
        <taxon>Hexacorallia</taxon>
        <taxon>Scleractinia</taxon>
        <taxon>Caryophylliina</taxon>
        <taxon>Caryophylliidae</taxon>
        <taxon>Desmophyllum</taxon>
    </lineage>
</organism>
<dbReference type="GO" id="GO:0004930">
    <property type="term" value="F:G protein-coupled receptor activity"/>
    <property type="evidence" value="ECO:0007669"/>
    <property type="project" value="InterPro"/>
</dbReference>
<dbReference type="PANTHER" id="PTHR24060">
    <property type="entry name" value="METABOTROPIC GLUTAMATE RECEPTOR"/>
    <property type="match status" value="1"/>
</dbReference>
<dbReference type="GO" id="GO:0016020">
    <property type="term" value="C:membrane"/>
    <property type="evidence" value="ECO:0007669"/>
    <property type="project" value="UniProtKB-SubCell"/>
</dbReference>
<evidence type="ECO:0000313" key="9">
    <source>
        <dbReference type="EMBL" id="KAJ7378276.1"/>
    </source>
</evidence>